<reference evidence="7 8" key="1">
    <citation type="journal article" date="2019" name="Nat. Plants">
        <title>Genome sequencing of Musa balbisiana reveals subgenome evolution and function divergence in polyploid bananas.</title>
        <authorList>
            <person name="Yao X."/>
        </authorList>
    </citation>
    <scope>NUCLEOTIDE SEQUENCE [LARGE SCALE GENOMIC DNA]</scope>
    <source>
        <strain evidence="8">cv. DH-PKW</strain>
        <tissue evidence="7">Leaves</tissue>
    </source>
</reference>
<evidence type="ECO:0000256" key="3">
    <source>
        <dbReference type="ARBA" id="ARBA00023002"/>
    </source>
</evidence>
<dbReference type="STRING" id="52838.A0A4S8I9K1"/>
<dbReference type="Pfam" id="PF00067">
    <property type="entry name" value="p450"/>
    <property type="match status" value="1"/>
</dbReference>
<dbReference type="PANTHER" id="PTHR24296">
    <property type="entry name" value="CYTOCHROME P450"/>
    <property type="match status" value="1"/>
</dbReference>
<dbReference type="PRINTS" id="PR00385">
    <property type="entry name" value="P450"/>
</dbReference>
<evidence type="ECO:0000313" key="7">
    <source>
        <dbReference type="EMBL" id="THU44693.1"/>
    </source>
</evidence>
<evidence type="ECO:0000256" key="6">
    <source>
        <dbReference type="RuleBase" id="RU000461"/>
    </source>
</evidence>
<dbReference type="GO" id="GO:0005506">
    <property type="term" value="F:iron ion binding"/>
    <property type="evidence" value="ECO:0007669"/>
    <property type="project" value="InterPro"/>
</dbReference>
<dbReference type="InterPro" id="IPR001128">
    <property type="entry name" value="Cyt_P450"/>
</dbReference>
<evidence type="ECO:0000313" key="8">
    <source>
        <dbReference type="Proteomes" id="UP000317650"/>
    </source>
</evidence>
<dbReference type="InterPro" id="IPR036396">
    <property type="entry name" value="Cyt_P450_sf"/>
</dbReference>
<keyword evidence="6" id="KW-0503">Monooxygenase</keyword>
<dbReference type="Proteomes" id="UP000317650">
    <property type="component" value="Chromosome 2"/>
</dbReference>
<gene>
    <name evidence="7" type="ORF">C4D60_Mb02t10040</name>
</gene>
<organism evidence="7 8">
    <name type="scientific">Musa balbisiana</name>
    <name type="common">Banana</name>
    <dbReference type="NCBI Taxonomy" id="52838"/>
    <lineage>
        <taxon>Eukaryota</taxon>
        <taxon>Viridiplantae</taxon>
        <taxon>Streptophyta</taxon>
        <taxon>Embryophyta</taxon>
        <taxon>Tracheophyta</taxon>
        <taxon>Spermatophyta</taxon>
        <taxon>Magnoliopsida</taxon>
        <taxon>Liliopsida</taxon>
        <taxon>Zingiberales</taxon>
        <taxon>Musaceae</taxon>
        <taxon>Musa</taxon>
    </lineage>
</organism>
<feature type="binding site" description="axial binding residue" evidence="5">
    <location>
        <position position="442"/>
    </location>
    <ligand>
        <name>heme</name>
        <dbReference type="ChEBI" id="CHEBI:30413"/>
    </ligand>
    <ligandPart>
        <name>Fe</name>
        <dbReference type="ChEBI" id="CHEBI:18248"/>
    </ligandPart>
</feature>
<dbReference type="PRINTS" id="PR00463">
    <property type="entry name" value="EP450I"/>
</dbReference>
<dbReference type="GO" id="GO:0016705">
    <property type="term" value="F:oxidoreductase activity, acting on paired donors, with incorporation or reduction of molecular oxygen"/>
    <property type="evidence" value="ECO:0007669"/>
    <property type="project" value="InterPro"/>
</dbReference>
<evidence type="ECO:0000256" key="1">
    <source>
        <dbReference type="ARBA" id="ARBA00010617"/>
    </source>
</evidence>
<dbReference type="GO" id="GO:0006629">
    <property type="term" value="P:lipid metabolic process"/>
    <property type="evidence" value="ECO:0007669"/>
    <property type="project" value="UniProtKB-ARBA"/>
</dbReference>
<dbReference type="SUPFAM" id="SSF48264">
    <property type="entry name" value="Cytochrome P450"/>
    <property type="match status" value="1"/>
</dbReference>
<comment type="cofactor">
    <cofactor evidence="5">
        <name>heme</name>
        <dbReference type="ChEBI" id="CHEBI:30413"/>
    </cofactor>
</comment>
<dbReference type="EMBL" id="PYDT01000011">
    <property type="protein sequence ID" value="THU44693.1"/>
    <property type="molecule type" value="Genomic_DNA"/>
</dbReference>
<comment type="similarity">
    <text evidence="1 6">Belongs to the cytochrome P450 family.</text>
</comment>
<dbReference type="CDD" id="cd11064">
    <property type="entry name" value="CYP86A"/>
    <property type="match status" value="1"/>
</dbReference>
<evidence type="ECO:0000256" key="2">
    <source>
        <dbReference type="ARBA" id="ARBA00022723"/>
    </source>
</evidence>
<dbReference type="PROSITE" id="PS00086">
    <property type="entry name" value="CYTOCHROME_P450"/>
    <property type="match status" value="1"/>
</dbReference>
<dbReference type="AlphaFoldDB" id="A0A4S8I9K1"/>
<accession>A0A4S8I9K1</accession>
<dbReference type="GO" id="GO:0020037">
    <property type="term" value="F:heme binding"/>
    <property type="evidence" value="ECO:0007669"/>
    <property type="project" value="InterPro"/>
</dbReference>
<keyword evidence="2 5" id="KW-0479">Metal-binding</keyword>
<keyword evidence="5 6" id="KW-0349">Heme</keyword>
<dbReference type="Gene3D" id="1.10.630.10">
    <property type="entry name" value="Cytochrome P450"/>
    <property type="match status" value="1"/>
</dbReference>
<proteinExistence type="inferred from homology"/>
<keyword evidence="4 5" id="KW-0408">Iron</keyword>
<dbReference type="InterPro" id="IPR002401">
    <property type="entry name" value="Cyt_P450_E_grp-I"/>
</dbReference>
<evidence type="ECO:0000256" key="5">
    <source>
        <dbReference type="PIRSR" id="PIRSR602401-1"/>
    </source>
</evidence>
<sequence>MEMDGLVVVSPTLILFLLALLTFFLRRFFSAPSSSRSKNSTTISFSELVKNGHRFVEWTAELILASPTNTIVLPTSVITGNPKNVEHVLKANFDNYPKGHNQTSVLADLLGGGIFNADGDHWRLQRKTASLEFNTKTIRSFILGNVHLEVANRLIPRLARAAADDEVVDLQDLLDRLAFDNVCKVAFDVDPARLAGDDSCDAFFRAFESATAICISRFRQPRLLWRLRRALNLGSERQLKRDVSVIDDFAMRVVRERKARTAEEIRNSSDLLSRFIAEDDDFSDEFLRDIVTSFVLAGRDTTSSAMAWLFWLVSTLPAVEQRILAEIGAVRTRHGNRVGTLTLDELREMDYLHAAVSESLRLYPPVVLQPRRAEADDVLPDGTAVPAGMSVTYNTYAMGRMEGIWGAEWGEFKPERWLDKEGAFRPVSPFRFVVFHAGPRTCLGKEMAYTQMKAVVASVMERFEMEVVDKGREREVEFSMLLRMKGGLVVRVRERELRQ</sequence>
<evidence type="ECO:0000256" key="4">
    <source>
        <dbReference type="ARBA" id="ARBA00023004"/>
    </source>
</evidence>
<keyword evidence="3 6" id="KW-0560">Oxidoreductase</keyword>
<protein>
    <recommendedName>
        <fullName evidence="9">Cytochrome P450</fullName>
    </recommendedName>
</protein>
<comment type="caution">
    <text evidence="7">The sequence shown here is derived from an EMBL/GenBank/DDBJ whole genome shotgun (WGS) entry which is preliminary data.</text>
</comment>
<evidence type="ECO:0008006" key="9">
    <source>
        <dbReference type="Google" id="ProtNLM"/>
    </source>
</evidence>
<dbReference type="GO" id="GO:0004497">
    <property type="term" value="F:monooxygenase activity"/>
    <property type="evidence" value="ECO:0007669"/>
    <property type="project" value="UniProtKB-KW"/>
</dbReference>
<name>A0A4S8I9K1_MUSBA</name>
<dbReference type="InterPro" id="IPR017972">
    <property type="entry name" value="Cyt_P450_CS"/>
</dbReference>
<keyword evidence="8" id="KW-1185">Reference proteome</keyword>